<dbReference type="Proteomes" id="UP000663802">
    <property type="component" value="Unassembled WGS sequence"/>
</dbReference>
<keyword evidence="3" id="KW-1185">Reference proteome</keyword>
<evidence type="ECO:0000313" key="3">
    <source>
        <dbReference type="Proteomes" id="UP000663802"/>
    </source>
</evidence>
<organism evidence="2 3">
    <name type="scientific">Clostridium zeae</name>
    <dbReference type="NCBI Taxonomy" id="2759022"/>
    <lineage>
        <taxon>Bacteria</taxon>
        <taxon>Bacillati</taxon>
        <taxon>Bacillota</taxon>
        <taxon>Clostridia</taxon>
        <taxon>Eubacteriales</taxon>
        <taxon>Clostridiaceae</taxon>
        <taxon>Clostridium</taxon>
    </lineage>
</organism>
<evidence type="ECO:0000313" key="2">
    <source>
        <dbReference type="EMBL" id="GFZ30799.1"/>
    </source>
</evidence>
<keyword evidence="1" id="KW-1133">Transmembrane helix</keyword>
<accession>A0ABQ1E7Q6</accession>
<name>A0ABQ1E7Q6_9CLOT</name>
<dbReference type="EMBL" id="BMBA01000001">
    <property type="protein sequence ID" value="GFZ30799.1"/>
    <property type="molecule type" value="Genomic_DNA"/>
</dbReference>
<proteinExistence type="predicted"/>
<keyword evidence="1" id="KW-0812">Transmembrane</keyword>
<evidence type="ECO:0008006" key="4">
    <source>
        <dbReference type="Google" id="ProtNLM"/>
    </source>
</evidence>
<feature type="transmembrane region" description="Helical" evidence="1">
    <location>
        <begin position="6"/>
        <end position="25"/>
    </location>
</feature>
<protein>
    <recommendedName>
        <fullName evidence="4">DUF4330 domain-containing protein</fullName>
    </recommendedName>
</protein>
<gene>
    <name evidence="2" type="ORF">CSC2_13250</name>
</gene>
<evidence type="ECO:0000256" key="1">
    <source>
        <dbReference type="SAM" id="Phobius"/>
    </source>
</evidence>
<sequence>MITVLITIIVLTAIAGTLLSIYYYYNWIPKNRPFEITGCILTADDNIISISFKINRTGYIAKDPREIYITDEATGIKFPILSLPKFGKMITQKGRRGRNGYMMFVNIGKVIKHDSKVTVTFSDYQKKHVTII</sequence>
<reference evidence="2 3" key="1">
    <citation type="journal article" date="2021" name="Int. J. Syst. Evol. Microbiol.">
        <title>Clostridium zeae sp. nov., isolated from corn silage.</title>
        <authorList>
            <person name="Kobayashi H."/>
            <person name="Tanizawa Y."/>
            <person name="Yagura M."/>
            <person name="Sakamoto M."/>
            <person name="Ohkuma M."/>
            <person name="Tohno M."/>
        </authorList>
    </citation>
    <scope>NUCLEOTIDE SEQUENCE [LARGE SCALE GENOMIC DNA]</scope>
    <source>
        <strain evidence="2 3">CSC2</strain>
    </source>
</reference>
<keyword evidence="1" id="KW-0472">Membrane</keyword>
<dbReference type="RefSeq" id="WP_206868858.1">
    <property type="nucleotide sequence ID" value="NZ_BMBA01000001.1"/>
</dbReference>
<comment type="caution">
    <text evidence="2">The sequence shown here is derived from an EMBL/GenBank/DDBJ whole genome shotgun (WGS) entry which is preliminary data.</text>
</comment>